<dbReference type="GO" id="GO:0008745">
    <property type="term" value="F:N-acetylmuramoyl-L-alanine amidase activity"/>
    <property type="evidence" value="ECO:0007669"/>
    <property type="project" value="InterPro"/>
</dbReference>
<name>A0A8C5DX22_GOUWI</name>
<evidence type="ECO:0000259" key="4">
    <source>
        <dbReference type="SMART" id="SM00701"/>
    </source>
</evidence>
<dbReference type="Gene3D" id="3.40.80.10">
    <property type="entry name" value="Peptidoglycan recognition protein-like"/>
    <property type="match status" value="1"/>
</dbReference>
<keyword evidence="2" id="KW-0391">Immunity</keyword>
<reference evidence="5" key="3">
    <citation type="submission" date="2025-09" db="UniProtKB">
        <authorList>
            <consortium name="Ensembl"/>
        </authorList>
    </citation>
    <scope>IDENTIFICATION</scope>
</reference>
<feature type="domain" description="Peptidoglycan recognition protein family" evidence="4">
    <location>
        <begin position="37"/>
        <end position="179"/>
    </location>
</feature>
<sequence>MTTINHPEGRKTTHCVLCIYINYLKVSHYAFFPFILVDIVSREQWGAAEPRGKTAFRGRVQRVIIHHTALESCTCLTQCMQELVSIQRYHMNQRGFDDIGYNFLVSVDGRLFEGRGWKTVGAHSKHHNADSVGIAVMGNFNDLQPTQQTLESIKQLLQLGVSRGFLEAEFTLCGHRDVGDTQCPGEHLYAALPQLRRTS</sequence>
<dbReference type="SUPFAM" id="SSF55846">
    <property type="entry name" value="N-acetylmuramoyl-L-alanine amidase-like"/>
    <property type="match status" value="1"/>
</dbReference>
<evidence type="ECO:0000313" key="5">
    <source>
        <dbReference type="Ensembl" id="ENSGWIP00000012879.1"/>
    </source>
</evidence>
<evidence type="ECO:0000256" key="1">
    <source>
        <dbReference type="ARBA" id="ARBA00007553"/>
    </source>
</evidence>
<dbReference type="InterPro" id="IPR036505">
    <property type="entry name" value="Amidase/PGRP_sf"/>
</dbReference>
<feature type="domain" description="N-acetylmuramoyl-L-alanine amidase" evidence="3">
    <location>
        <begin position="49"/>
        <end position="185"/>
    </location>
</feature>
<dbReference type="SMART" id="SM00701">
    <property type="entry name" value="PGRP"/>
    <property type="match status" value="1"/>
</dbReference>
<dbReference type="InterPro" id="IPR002502">
    <property type="entry name" value="Amidase_domain"/>
</dbReference>
<protein>
    <submittedName>
        <fullName evidence="5">Peptidoglycan-recognition protein SC2-like</fullName>
    </submittedName>
</protein>
<dbReference type="GO" id="GO:0002376">
    <property type="term" value="P:immune system process"/>
    <property type="evidence" value="ECO:0007669"/>
    <property type="project" value="UniProtKB-KW"/>
</dbReference>
<dbReference type="CDD" id="cd06583">
    <property type="entry name" value="PGRP"/>
    <property type="match status" value="1"/>
</dbReference>
<dbReference type="Proteomes" id="UP000694680">
    <property type="component" value="Chromosome 13"/>
</dbReference>
<dbReference type="GO" id="GO:0009253">
    <property type="term" value="P:peptidoglycan catabolic process"/>
    <property type="evidence" value="ECO:0007669"/>
    <property type="project" value="InterPro"/>
</dbReference>
<comment type="similarity">
    <text evidence="1">Belongs to the N-acetylmuramoyl-L-alanine amidase 2 family.</text>
</comment>
<reference evidence="5" key="2">
    <citation type="submission" date="2025-08" db="UniProtKB">
        <authorList>
            <consortium name="Ensembl"/>
        </authorList>
    </citation>
    <scope>IDENTIFICATION</scope>
</reference>
<dbReference type="PANTHER" id="PTHR11022:SF12">
    <property type="entry name" value="PEPTIDOGLYCAN RECOGNITION PROTEIN 3"/>
    <property type="match status" value="1"/>
</dbReference>
<dbReference type="PANTHER" id="PTHR11022">
    <property type="entry name" value="PEPTIDOGLYCAN RECOGNITION PROTEIN"/>
    <property type="match status" value="1"/>
</dbReference>
<proteinExistence type="inferred from homology"/>
<dbReference type="InterPro" id="IPR015510">
    <property type="entry name" value="PGRP"/>
</dbReference>
<dbReference type="InterPro" id="IPR006619">
    <property type="entry name" value="PGRP_domain_met/bac"/>
</dbReference>
<evidence type="ECO:0000313" key="6">
    <source>
        <dbReference type="Proteomes" id="UP000694680"/>
    </source>
</evidence>
<evidence type="ECO:0000256" key="2">
    <source>
        <dbReference type="ARBA" id="ARBA00022859"/>
    </source>
</evidence>
<dbReference type="SMART" id="SM00644">
    <property type="entry name" value="Ami_2"/>
    <property type="match status" value="1"/>
</dbReference>
<dbReference type="GO" id="GO:0008270">
    <property type="term" value="F:zinc ion binding"/>
    <property type="evidence" value="ECO:0007669"/>
    <property type="project" value="InterPro"/>
</dbReference>
<dbReference type="AlphaFoldDB" id="A0A8C5DX22"/>
<reference evidence="5" key="1">
    <citation type="submission" date="2020-06" db="EMBL/GenBank/DDBJ databases">
        <authorList>
            <consortium name="Wellcome Sanger Institute Data Sharing"/>
        </authorList>
    </citation>
    <scope>NUCLEOTIDE SEQUENCE [LARGE SCALE GENOMIC DNA]</scope>
</reference>
<gene>
    <name evidence="5" type="primary">pglyrp5</name>
</gene>
<keyword evidence="6" id="KW-1185">Reference proteome</keyword>
<dbReference type="Ensembl" id="ENSGWIT00000014329.1">
    <property type="protein sequence ID" value="ENSGWIP00000012879.1"/>
    <property type="gene ID" value="ENSGWIG00000007443.1"/>
</dbReference>
<accession>A0A8C5DX22</accession>
<evidence type="ECO:0000259" key="3">
    <source>
        <dbReference type="SMART" id="SM00644"/>
    </source>
</evidence>
<dbReference type="FunFam" id="3.40.80.10:FF:000001">
    <property type="entry name" value="Peptidoglycan recognition protein 1"/>
    <property type="match status" value="1"/>
</dbReference>
<organism evidence="5 6">
    <name type="scientific">Gouania willdenowi</name>
    <name type="common">Blunt-snouted clingfish</name>
    <name type="synonym">Lepadogaster willdenowi</name>
    <dbReference type="NCBI Taxonomy" id="441366"/>
    <lineage>
        <taxon>Eukaryota</taxon>
        <taxon>Metazoa</taxon>
        <taxon>Chordata</taxon>
        <taxon>Craniata</taxon>
        <taxon>Vertebrata</taxon>
        <taxon>Euteleostomi</taxon>
        <taxon>Actinopterygii</taxon>
        <taxon>Neopterygii</taxon>
        <taxon>Teleostei</taxon>
        <taxon>Neoteleostei</taxon>
        <taxon>Acanthomorphata</taxon>
        <taxon>Ovalentaria</taxon>
        <taxon>Blenniimorphae</taxon>
        <taxon>Blenniiformes</taxon>
        <taxon>Gobiesocoidei</taxon>
        <taxon>Gobiesocidae</taxon>
        <taxon>Gobiesocinae</taxon>
        <taxon>Gouania</taxon>
    </lineage>
</organism>
<dbReference type="Pfam" id="PF01510">
    <property type="entry name" value="Amidase_2"/>
    <property type="match status" value="1"/>
</dbReference>